<evidence type="ECO:0000313" key="2">
    <source>
        <dbReference type="EMBL" id="ALG86385.1"/>
    </source>
</evidence>
<protein>
    <submittedName>
        <fullName evidence="2">Uncharacterized protein</fullName>
    </submittedName>
</protein>
<proteinExistence type="predicted"/>
<dbReference type="PATRIC" id="fig|1136941.3.peg.4132"/>
<dbReference type="RefSeq" id="WP_006896686.1">
    <property type="nucleotide sequence ID" value="NZ_CP011853.1"/>
</dbReference>
<evidence type="ECO:0000256" key="1">
    <source>
        <dbReference type="SAM" id="MobiDB-lite"/>
    </source>
</evidence>
<reference evidence="3" key="1">
    <citation type="submission" date="2015-06" db="EMBL/GenBank/DDBJ databases">
        <title>Complete genome sequence and metabolic analysis of phthalate degradation pathway in Gordonia sp. QH-11.</title>
        <authorList>
            <person name="Jin D."/>
            <person name="Kong X."/>
            <person name="Bai Z."/>
        </authorList>
    </citation>
    <scope>NUCLEOTIDE SEQUENCE [LARGE SCALE GENOMIC DNA]</scope>
    <source>
        <strain evidence="3">QH-11</strain>
    </source>
</reference>
<organism evidence="2 3">
    <name type="scientific">Gordonia phthalatica</name>
    <dbReference type="NCBI Taxonomy" id="1136941"/>
    <lineage>
        <taxon>Bacteria</taxon>
        <taxon>Bacillati</taxon>
        <taxon>Actinomycetota</taxon>
        <taxon>Actinomycetes</taxon>
        <taxon>Mycobacteriales</taxon>
        <taxon>Gordoniaceae</taxon>
        <taxon>Gordonia</taxon>
    </lineage>
</organism>
<dbReference type="KEGG" id="goq:ACH46_20175"/>
<feature type="region of interest" description="Disordered" evidence="1">
    <location>
        <begin position="1"/>
        <end position="26"/>
    </location>
</feature>
<dbReference type="EMBL" id="CP011853">
    <property type="protein sequence ID" value="ALG86385.1"/>
    <property type="molecule type" value="Genomic_DNA"/>
</dbReference>
<feature type="compositionally biased region" description="Basic residues" evidence="1">
    <location>
        <begin position="1"/>
        <end position="15"/>
    </location>
</feature>
<accession>A0A0N9MUT4</accession>
<sequence length="133" mass="14222">MASKSSRKRRNKKRRQDATKAGHADQHVQVVLERAFDTAGLLSDVSKATDPAAEVERRIDDAATQFVEGFAGYDPLGTLEAIRMMTLPFAPAGVSPPASAQSGPAVAEVLAVVLRCAESEMDSGVEPKRVDQD</sequence>
<evidence type="ECO:0000313" key="3">
    <source>
        <dbReference type="Proteomes" id="UP000063789"/>
    </source>
</evidence>
<dbReference type="OrthoDB" id="4375504at2"/>
<gene>
    <name evidence="2" type="ORF">ACH46_20175</name>
</gene>
<name>A0A0N9MUT4_9ACTN</name>
<dbReference type="AlphaFoldDB" id="A0A0N9MUT4"/>
<reference evidence="2 3" key="2">
    <citation type="journal article" date="2017" name="Int. J. Syst. Evol. Microbiol.">
        <title>Gordonia phthalatica sp. nov., a di-n-butyl phthalate-degrading bacterium isolated from activated sludge.</title>
        <authorList>
            <person name="Jin D."/>
            <person name="Kong X."/>
            <person name="Jia M."/>
            <person name="Yu X."/>
            <person name="Wang X."/>
            <person name="Zhuang X."/>
            <person name="Deng Y."/>
            <person name="Bai Z."/>
        </authorList>
    </citation>
    <scope>NUCLEOTIDE SEQUENCE [LARGE SCALE GENOMIC DNA]</scope>
    <source>
        <strain evidence="2 3">QH-11</strain>
    </source>
</reference>
<feature type="compositionally biased region" description="Basic and acidic residues" evidence="1">
    <location>
        <begin position="16"/>
        <end position="26"/>
    </location>
</feature>
<keyword evidence="3" id="KW-1185">Reference proteome</keyword>
<dbReference type="Proteomes" id="UP000063789">
    <property type="component" value="Chromosome"/>
</dbReference>